<evidence type="ECO:0000313" key="1">
    <source>
        <dbReference type="EMBL" id="GIH13865.1"/>
    </source>
</evidence>
<proteinExistence type="predicted"/>
<sequence>MSLRDGEWLSCEQVRVVGPLTGVTAPMIRETLIALHRQHPNHPSVCRMDREARRWVPVSTAEYAYLMDSDVSVLVWPEPGTAESVAVAAARAAVEQRTGERTGIEPHEVATAETLREALTSRGLGDRPLRVLVCGEFVGIRMSHAIGDARVFNTLVAEIFGAGAAGRPPRLAFPRPTRLPLARASLRFFGRDPRRVVTLLKTPRPVLEEPPADEPRRAWQPDVSATYIRSEPGTLSALRTWRDTHQPGVSAAAVLFAAARAAFEECGLQPGDPGMMILVDARRYLPKGATVDGNFAPAQYVIPSDTLDPRAIHEVMSATIAAGRPLSSLALRDLYALRARFSPTSPPAQVRVKPSPQLTITHIGRLDGYYSELPWACPPEYRMMLSAPTPGGPEAVTVTFAEMDGELHLNVTFHRSTFEEKAMRRIGELICADPVALVEAHRPR</sequence>
<comment type="caution">
    <text evidence="1">The sequence shown here is derived from an EMBL/GenBank/DDBJ whole genome shotgun (WGS) entry which is preliminary data.</text>
</comment>
<dbReference type="EMBL" id="BONZ01000017">
    <property type="protein sequence ID" value="GIH13865.1"/>
    <property type="molecule type" value="Genomic_DNA"/>
</dbReference>
<reference evidence="1" key="1">
    <citation type="submission" date="2021-01" db="EMBL/GenBank/DDBJ databases">
        <title>Whole genome shotgun sequence of Rugosimonospora africana NBRC 104875.</title>
        <authorList>
            <person name="Komaki H."/>
            <person name="Tamura T."/>
        </authorList>
    </citation>
    <scope>NUCLEOTIDE SEQUENCE</scope>
    <source>
        <strain evidence="1">NBRC 104875</strain>
    </source>
</reference>
<evidence type="ECO:0008006" key="3">
    <source>
        <dbReference type="Google" id="ProtNLM"/>
    </source>
</evidence>
<dbReference type="Proteomes" id="UP000642748">
    <property type="component" value="Unassembled WGS sequence"/>
</dbReference>
<evidence type="ECO:0000313" key="2">
    <source>
        <dbReference type="Proteomes" id="UP000642748"/>
    </source>
</evidence>
<protein>
    <recommendedName>
        <fullName evidence="3">Condensation domain-containing protein</fullName>
    </recommendedName>
</protein>
<keyword evidence="2" id="KW-1185">Reference proteome</keyword>
<organism evidence="1 2">
    <name type="scientific">Rugosimonospora africana</name>
    <dbReference type="NCBI Taxonomy" id="556532"/>
    <lineage>
        <taxon>Bacteria</taxon>
        <taxon>Bacillati</taxon>
        <taxon>Actinomycetota</taxon>
        <taxon>Actinomycetes</taxon>
        <taxon>Micromonosporales</taxon>
        <taxon>Micromonosporaceae</taxon>
        <taxon>Rugosimonospora</taxon>
    </lineage>
</organism>
<gene>
    <name evidence="1" type="ORF">Raf01_20370</name>
</gene>
<name>A0A8J3QQK1_9ACTN</name>
<dbReference type="AlphaFoldDB" id="A0A8J3QQK1"/>
<accession>A0A8J3QQK1</accession>